<dbReference type="GO" id="GO:0003700">
    <property type="term" value="F:DNA-binding transcription factor activity"/>
    <property type="evidence" value="ECO:0007669"/>
    <property type="project" value="InterPro"/>
</dbReference>
<sequence length="304" mass="33605">MRRADMQICMDWRSVTFDWNRARAFLVTAEEGSLSAAARALKLAQPTLGRQVEALEAELGVALFERSGRGLRLTPAGHDLLEHARMMGEGARALSLAAWGQTEALEGEVAISASDAYASYLLPPILDRLHRAEPRIRIEVVVSNALSDLSRREADIAVRNVRPTEPDLIWRRVRDAQARLYAAPGYLDRLGRPEAAESFSAAEFIEIDASGSLMGLLNAKGFSLDEGNFPYRCRSFTVMWEMVRQGMGIGILDDRIGDADPSVERAVPGFAPIDFPVWIVAHRDIARSRRLRVVFDALVEGFGA</sequence>
<dbReference type="InterPro" id="IPR005119">
    <property type="entry name" value="LysR_subst-bd"/>
</dbReference>
<keyword evidence="7" id="KW-1185">Reference proteome</keyword>
<dbReference type="PATRIC" id="fig|1122180.6.peg.1759"/>
<reference evidence="6 7" key="1">
    <citation type="submission" date="2013-03" db="EMBL/GenBank/DDBJ databases">
        <authorList>
            <person name="Fiebig A."/>
            <person name="Goeker M."/>
            <person name="Klenk H.-P.P."/>
        </authorList>
    </citation>
    <scope>NUCLEOTIDE SEQUENCE [LARGE SCALE GENOMIC DNA]</scope>
    <source>
        <strain evidence="6 7">DSM 17492</strain>
    </source>
</reference>
<dbReference type="PROSITE" id="PS50931">
    <property type="entry name" value="HTH_LYSR"/>
    <property type="match status" value="1"/>
</dbReference>
<feature type="domain" description="HTH lysR-type" evidence="5">
    <location>
        <begin position="17"/>
        <end position="74"/>
    </location>
</feature>
<evidence type="ECO:0000313" key="7">
    <source>
        <dbReference type="Proteomes" id="UP000025047"/>
    </source>
</evidence>
<dbReference type="Gene3D" id="1.10.10.10">
    <property type="entry name" value="Winged helix-like DNA-binding domain superfamily/Winged helix DNA-binding domain"/>
    <property type="match status" value="1"/>
</dbReference>
<dbReference type="PRINTS" id="PR00039">
    <property type="entry name" value="HTHLYSR"/>
</dbReference>
<dbReference type="Proteomes" id="UP000025047">
    <property type="component" value="Unassembled WGS sequence"/>
</dbReference>
<dbReference type="Pfam" id="PF00126">
    <property type="entry name" value="HTH_1"/>
    <property type="match status" value="1"/>
</dbReference>
<proteinExistence type="inferred from homology"/>
<dbReference type="InterPro" id="IPR000847">
    <property type="entry name" value="LysR_HTH_N"/>
</dbReference>
<dbReference type="InterPro" id="IPR036388">
    <property type="entry name" value="WH-like_DNA-bd_sf"/>
</dbReference>
<dbReference type="STRING" id="1122180.Lokhon_01776"/>
<evidence type="ECO:0000313" key="6">
    <source>
        <dbReference type="EMBL" id="EYD71707.1"/>
    </source>
</evidence>
<accession>A0A017HB27</accession>
<dbReference type="AlphaFoldDB" id="A0A017HB27"/>
<dbReference type="PANTHER" id="PTHR30537:SF3">
    <property type="entry name" value="TRANSCRIPTIONAL REGULATORY PROTEIN"/>
    <property type="match status" value="1"/>
</dbReference>
<gene>
    <name evidence="6" type="ORF">Lokhon_01776</name>
</gene>
<dbReference type="InterPro" id="IPR036390">
    <property type="entry name" value="WH_DNA-bd_sf"/>
</dbReference>
<evidence type="ECO:0000259" key="5">
    <source>
        <dbReference type="PROSITE" id="PS50931"/>
    </source>
</evidence>
<dbReference type="InterPro" id="IPR058163">
    <property type="entry name" value="LysR-type_TF_proteobact-type"/>
</dbReference>
<dbReference type="GO" id="GO:0006351">
    <property type="term" value="P:DNA-templated transcription"/>
    <property type="evidence" value="ECO:0007669"/>
    <property type="project" value="TreeGrafter"/>
</dbReference>
<dbReference type="Pfam" id="PF03466">
    <property type="entry name" value="LysR_substrate"/>
    <property type="match status" value="1"/>
</dbReference>
<comment type="caution">
    <text evidence="6">The sequence shown here is derived from an EMBL/GenBank/DDBJ whole genome shotgun (WGS) entry which is preliminary data.</text>
</comment>
<dbReference type="EMBL" id="APGJ01000006">
    <property type="protein sequence ID" value="EYD71707.1"/>
    <property type="molecule type" value="Genomic_DNA"/>
</dbReference>
<keyword evidence="3" id="KW-0238">DNA-binding</keyword>
<dbReference type="PANTHER" id="PTHR30537">
    <property type="entry name" value="HTH-TYPE TRANSCRIPTIONAL REGULATOR"/>
    <property type="match status" value="1"/>
</dbReference>
<keyword evidence="4" id="KW-0804">Transcription</keyword>
<dbReference type="FunFam" id="1.10.10.10:FF:000001">
    <property type="entry name" value="LysR family transcriptional regulator"/>
    <property type="match status" value="1"/>
</dbReference>
<name>A0A017HB27_9RHOB</name>
<evidence type="ECO:0000256" key="4">
    <source>
        <dbReference type="ARBA" id="ARBA00023163"/>
    </source>
</evidence>
<protein>
    <submittedName>
        <fullName evidence="6">Transcriptional regulator, LysR family</fullName>
    </submittedName>
</protein>
<comment type="similarity">
    <text evidence="1">Belongs to the LysR transcriptional regulatory family.</text>
</comment>
<evidence type="ECO:0000256" key="1">
    <source>
        <dbReference type="ARBA" id="ARBA00009437"/>
    </source>
</evidence>
<dbReference type="Gene3D" id="3.40.190.290">
    <property type="match status" value="1"/>
</dbReference>
<evidence type="ECO:0000256" key="3">
    <source>
        <dbReference type="ARBA" id="ARBA00023125"/>
    </source>
</evidence>
<dbReference type="SUPFAM" id="SSF46785">
    <property type="entry name" value="Winged helix' DNA-binding domain"/>
    <property type="match status" value="1"/>
</dbReference>
<dbReference type="HOGENOM" id="CLU_039613_2_0_5"/>
<keyword evidence="2" id="KW-0805">Transcription regulation</keyword>
<dbReference type="eggNOG" id="COG0583">
    <property type="taxonomic scope" value="Bacteria"/>
</dbReference>
<dbReference type="SUPFAM" id="SSF53850">
    <property type="entry name" value="Periplasmic binding protein-like II"/>
    <property type="match status" value="1"/>
</dbReference>
<organism evidence="6 7">
    <name type="scientific">Limimaricola hongkongensis DSM 17492</name>
    <dbReference type="NCBI Taxonomy" id="1122180"/>
    <lineage>
        <taxon>Bacteria</taxon>
        <taxon>Pseudomonadati</taxon>
        <taxon>Pseudomonadota</taxon>
        <taxon>Alphaproteobacteria</taxon>
        <taxon>Rhodobacterales</taxon>
        <taxon>Paracoccaceae</taxon>
        <taxon>Limimaricola</taxon>
    </lineage>
</organism>
<dbReference type="GO" id="GO:0043565">
    <property type="term" value="F:sequence-specific DNA binding"/>
    <property type="evidence" value="ECO:0007669"/>
    <property type="project" value="TreeGrafter"/>
</dbReference>
<evidence type="ECO:0000256" key="2">
    <source>
        <dbReference type="ARBA" id="ARBA00023015"/>
    </source>
</evidence>